<dbReference type="PANTHER" id="PTHR33308:SF9">
    <property type="entry name" value="PEPTIDOGLYCAN HYDROLASE FLGJ"/>
    <property type="match status" value="1"/>
</dbReference>
<dbReference type="AlphaFoldDB" id="A0A246GFL2"/>
<feature type="domain" description="LysM" evidence="5">
    <location>
        <begin position="269"/>
        <end position="312"/>
    </location>
</feature>
<evidence type="ECO:0000256" key="1">
    <source>
        <dbReference type="ARBA" id="ARBA00022529"/>
    </source>
</evidence>
<sequence>MKKILYSLLMVFLVSCGTSKPKIQTTKKVVHTSPQNKGNQLGKEIVKDQNSAKSEELVATSKVKVTPEIVNSYVMQFKDVAMNNMKEHKVPASITLAQGILESGAGTGTLCRTANNHFGIKCHKEWAGEYVRYDDDAEQECFRKYDDPTHSYRDHSLFLTSRSWYAPLFKLDPYDYKGWAYGLKKSGYATDPKYPEKLISIIERYKLHEYDSKVLGFVFIPSPKTDIIEKETKTVVKAPTSKELTSQVKDTVKVLTKSDPIIEMPIKGTTHTVMQGETLYAISRKYSTTVEQIRQKNNLIDNAIAVGQTLIIF</sequence>
<dbReference type="SMART" id="SM00047">
    <property type="entry name" value="LYZ2"/>
    <property type="match status" value="1"/>
</dbReference>
<evidence type="ECO:0000256" key="3">
    <source>
        <dbReference type="ARBA" id="ARBA00022801"/>
    </source>
</evidence>
<dbReference type="InterPro" id="IPR051056">
    <property type="entry name" value="Glycosyl_Hydrolase_73"/>
</dbReference>
<reference evidence="6 7" key="1">
    <citation type="journal article" date="2017" name="Infect. Genet. Evol.">
        <title>Comparative genome analysis of fish pathogen Flavobacterium columnare reveals extensive sequence diversity within the species.</title>
        <authorList>
            <person name="Kayansamruaj P."/>
            <person name="Dong H.T."/>
            <person name="Hirono I."/>
            <person name="Kondo H."/>
            <person name="Senapin S."/>
            <person name="Rodkhum C."/>
        </authorList>
    </citation>
    <scope>NUCLEOTIDE SEQUENCE [LARGE SCALE GENOMIC DNA]</scope>
    <source>
        <strain evidence="6 7">1215</strain>
    </source>
</reference>
<evidence type="ECO:0000313" key="7">
    <source>
        <dbReference type="Proteomes" id="UP000197768"/>
    </source>
</evidence>
<gene>
    <name evidence="6" type="ORF">BWK59_13190</name>
</gene>
<dbReference type="SUPFAM" id="SSF54106">
    <property type="entry name" value="LysM domain"/>
    <property type="match status" value="1"/>
</dbReference>
<keyword evidence="2" id="KW-0081">Bacteriolytic enzyme</keyword>
<keyword evidence="3" id="KW-0378">Hydrolase</keyword>
<evidence type="ECO:0000256" key="2">
    <source>
        <dbReference type="ARBA" id="ARBA00022638"/>
    </source>
</evidence>
<dbReference type="FunFam" id="1.10.530.10:FF:000060">
    <property type="entry name" value="Predicted protein"/>
    <property type="match status" value="1"/>
</dbReference>
<dbReference type="CDD" id="cd00118">
    <property type="entry name" value="LysM"/>
    <property type="match status" value="1"/>
</dbReference>
<dbReference type="PROSITE" id="PS51257">
    <property type="entry name" value="PROKAR_LIPOPROTEIN"/>
    <property type="match status" value="1"/>
</dbReference>
<dbReference type="GO" id="GO:0004040">
    <property type="term" value="F:amidase activity"/>
    <property type="evidence" value="ECO:0007669"/>
    <property type="project" value="InterPro"/>
</dbReference>
<name>A0A246GFL2_9FLAO</name>
<evidence type="ECO:0000259" key="5">
    <source>
        <dbReference type="PROSITE" id="PS51782"/>
    </source>
</evidence>
<accession>A0A246GFL2</accession>
<dbReference type="GO" id="GO:0031640">
    <property type="term" value="P:killing of cells of another organism"/>
    <property type="evidence" value="ECO:0007669"/>
    <property type="project" value="UniProtKB-KW"/>
</dbReference>
<evidence type="ECO:0000256" key="4">
    <source>
        <dbReference type="ARBA" id="ARBA00032108"/>
    </source>
</evidence>
<dbReference type="InterPro" id="IPR018392">
    <property type="entry name" value="LysM"/>
</dbReference>
<dbReference type="PROSITE" id="PS51782">
    <property type="entry name" value="LYSM"/>
    <property type="match status" value="1"/>
</dbReference>
<protein>
    <recommendedName>
        <fullName evidence="4">Peptidoglycan hydrolase</fullName>
    </recommendedName>
</protein>
<dbReference type="InterPro" id="IPR002901">
    <property type="entry name" value="MGlyc_endo_b_GlcNAc-like_dom"/>
</dbReference>
<dbReference type="Pfam" id="PF01476">
    <property type="entry name" value="LysM"/>
    <property type="match status" value="1"/>
</dbReference>
<comment type="caution">
    <text evidence="6">The sequence shown here is derived from an EMBL/GenBank/DDBJ whole genome shotgun (WGS) entry which is preliminary data.</text>
</comment>
<proteinExistence type="predicted"/>
<dbReference type="SMART" id="SM00257">
    <property type="entry name" value="LysM"/>
    <property type="match status" value="1"/>
</dbReference>
<organism evidence="6 7">
    <name type="scientific">Flavobacterium davisii</name>
    <dbReference type="NCBI Taxonomy" id="2906077"/>
    <lineage>
        <taxon>Bacteria</taxon>
        <taxon>Pseudomonadati</taxon>
        <taxon>Bacteroidota</taxon>
        <taxon>Flavobacteriia</taxon>
        <taxon>Flavobacteriales</taxon>
        <taxon>Flavobacteriaceae</taxon>
        <taxon>Flavobacterium</taxon>
    </lineage>
</organism>
<dbReference type="RefSeq" id="WP_088394623.1">
    <property type="nucleotide sequence ID" value="NZ_MTCZ01000204.1"/>
</dbReference>
<dbReference type="Gene3D" id="1.10.530.10">
    <property type="match status" value="1"/>
</dbReference>
<dbReference type="EMBL" id="MTCZ01000204">
    <property type="protein sequence ID" value="OWP82940.1"/>
    <property type="molecule type" value="Genomic_DNA"/>
</dbReference>
<keyword evidence="1" id="KW-0929">Antimicrobial</keyword>
<dbReference type="GO" id="GO:0042742">
    <property type="term" value="P:defense response to bacterium"/>
    <property type="evidence" value="ECO:0007669"/>
    <property type="project" value="UniProtKB-KW"/>
</dbReference>
<dbReference type="Pfam" id="PF01832">
    <property type="entry name" value="Glucosaminidase"/>
    <property type="match status" value="1"/>
</dbReference>
<dbReference type="PANTHER" id="PTHR33308">
    <property type="entry name" value="PEPTIDOGLYCAN HYDROLASE FLGJ"/>
    <property type="match status" value="1"/>
</dbReference>
<dbReference type="Proteomes" id="UP000197768">
    <property type="component" value="Unassembled WGS sequence"/>
</dbReference>
<dbReference type="Gene3D" id="3.10.350.10">
    <property type="entry name" value="LysM domain"/>
    <property type="match status" value="1"/>
</dbReference>
<dbReference type="InterPro" id="IPR036779">
    <property type="entry name" value="LysM_dom_sf"/>
</dbReference>
<evidence type="ECO:0000313" key="6">
    <source>
        <dbReference type="EMBL" id="OWP82940.1"/>
    </source>
</evidence>